<evidence type="ECO:0000313" key="4">
    <source>
        <dbReference type="Proteomes" id="UP000298347"/>
    </source>
</evidence>
<accession>A0A4Z0GQF1</accession>
<proteinExistence type="predicted"/>
<sequence>MEKRLLEKLKQLFDHKENIYRALAIILITVYTFLFLSRLLVHVPDDYENTALRAKVNTGDLTVQMTSKTFYADRNLLEVGLMIDNNANSIPTGYSVDVAEKTNLKAHYKTQLIKIVDNYYLLYIHRLPAGWTNVSILVHAAGSSGESSFSSNQKLYVSEPSAVKKKHFQSLQASAYAARYYRMLIGDCNRAMAKEGEKQARYRKNISALNSQIRALKDQASYQTGSDKQDTESNIMSYQSQIVSLENDIRQSQIRAKDNRQEIDLLQKKLKKMAQ</sequence>
<dbReference type="EMBL" id="SRJD01000006">
    <property type="protein sequence ID" value="TGA98593.1"/>
    <property type="molecule type" value="Genomic_DNA"/>
</dbReference>
<keyword evidence="2" id="KW-0812">Transmembrane</keyword>
<feature type="transmembrane region" description="Helical" evidence="2">
    <location>
        <begin position="20"/>
        <end position="41"/>
    </location>
</feature>
<name>A0A4Z0GQF1_9BACL</name>
<protein>
    <submittedName>
        <fullName evidence="3">Uncharacterized protein</fullName>
    </submittedName>
</protein>
<keyword evidence="1" id="KW-0175">Coiled coil</keyword>
<dbReference type="RefSeq" id="WP_135348072.1">
    <property type="nucleotide sequence ID" value="NZ_SRJD01000006.1"/>
</dbReference>
<comment type="caution">
    <text evidence="3">The sequence shown here is derived from an EMBL/GenBank/DDBJ whole genome shotgun (WGS) entry which is preliminary data.</text>
</comment>
<evidence type="ECO:0000313" key="3">
    <source>
        <dbReference type="EMBL" id="TGA98593.1"/>
    </source>
</evidence>
<keyword evidence="4" id="KW-1185">Reference proteome</keyword>
<dbReference type="AlphaFoldDB" id="A0A4Z0GQF1"/>
<feature type="coiled-coil region" evidence="1">
    <location>
        <begin position="199"/>
        <end position="269"/>
    </location>
</feature>
<keyword evidence="2" id="KW-0472">Membrane</keyword>
<dbReference type="Proteomes" id="UP000298347">
    <property type="component" value="Unassembled WGS sequence"/>
</dbReference>
<keyword evidence="2" id="KW-1133">Transmembrane helix</keyword>
<evidence type="ECO:0000256" key="2">
    <source>
        <dbReference type="SAM" id="Phobius"/>
    </source>
</evidence>
<reference evidence="3 4" key="1">
    <citation type="journal article" date="2015" name="Int. J. Syst. Evol. Microbiol.">
        <title>Sporolactobacillus shoreae sp. nov. and Sporolactobacillus spathodeae sp. nov., two spore-forming lactic acid bacteria isolated from tree barks in Thailand.</title>
        <authorList>
            <person name="Thamacharoensuk T."/>
            <person name="Kitahara M."/>
            <person name="Ohkuma M."/>
            <person name="Thongchul N."/>
            <person name="Tanasupawat S."/>
        </authorList>
    </citation>
    <scope>NUCLEOTIDE SEQUENCE [LARGE SCALE GENOMIC DNA]</scope>
    <source>
        <strain evidence="3 4">BK92</strain>
    </source>
</reference>
<evidence type="ECO:0000256" key="1">
    <source>
        <dbReference type="SAM" id="Coils"/>
    </source>
</evidence>
<organism evidence="3 4">
    <name type="scientific">Sporolactobacillus shoreae</name>
    <dbReference type="NCBI Taxonomy" id="1465501"/>
    <lineage>
        <taxon>Bacteria</taxon>
        <taxon>Bacillati</taxon>
        <taxon>Bacillota</taxon>
        <taxon>Bacilli</taxon>
        <taxon>Bacillales</taxon>
        <taxon>Sporolactobacillaceae</taxon>
        <taxon>Sporolactobacillus</taxon>
    </lineage>
</organism>
<gene>
    <name evidence="3" type="ORF">E4665_06945</name>
</gene>